<dbReference type="InterPro" id="IPR057240">
    <property type="entry name" value="ParB_dimer_C"/>
</dbReference>
<evidence type="ECO:0000313" key="6">
    <source>
        <dbReference type="Proteomes" id="UP000189956"/>
    </source>
</evidence>
<dbReference type="PANTHER" id="PTHR33375">
    <property type="entry name" value="CHROMOSOME-PARTITIONING PROTEIN PARB-RELATED"/>
    <property type="match status" value="1"/>
</dbReference>
<evidence type="ECO:0000313" key="5">
    <source>
        <dbReference type="EMBL" id="SJZ35719.1"/>
    </source>
</evidence>
<dbReference type="Gene3D" id="1.10.10.2830">
    <property type="match status" value="1"/>
</dbReference>
<dbReference type="EMBL" id="FUWL01000004">
    <property type="protein sequence ID" value="SJZ35719.1"/>
    <property type="molecule type" value="Genomic_DNA"/>
</dbReference>
<dbReference type="InterPro" id="IPR050336">
    <property type="entry name" value="Chromosome_partition/occlusion"/>
</dbReference>
<dbReference type="PANTHER" id="PTHR33375:SF1">
    <property type="entry name" value="CHROMOSOME-PARTITIONING PROTEIN PARB-RELATED"/>
    <property type="match status" value="1"/>
</dbReference>
<gene>
    <name evidence="5" type="ORF">SAMN02745205_00472</name>
</gene>
<keyword evidence="2" id="KW-0159">Chromosome partition</keyword>
<evidence type="ECO:0000256" key="3">
    <source>
        <dbReference type="ARBA" id="ARBA00023125"/>
    </source>
</evidence>
<evidence type="ECO:0000256" key="1">
    <source>
        <dbReference type="ARBA" id="ARBA00006295"/>
    </source>
</evidence>
<dbReference type="SUPFAM" id="SSF110849">
    <property type="entry name" value="ParB/Sulfiredoxin"/>
    <property type="match status" value="1"/>
</dbReference>
<dbReference type="Gene3D" id="3.90.1530.30">
    <property type="match status" value="1"/>
</dbReference>
<dbReference type="GO" id="GO:0005694">
    <property type="term" value="C:chromosome"/>
    <property type="evidence" value="ECO:0007669"/>
    <property type="project" value="TreeGrafter"/>
</dbReference>
<dbReference type="AlphaFoldDB" id="A0A1T4K018"/>
<reference evidence="5 6" key="1">
    <citation type="submission" date="2017-02" db="EMBL/GenBank/DDBJ databases">
        <authorList>
            <person name="Peterson S.W."/>
        </authorList>
    </citation>
    <scope>NUCLEOTIDE SEQUENCE [LARGE SCALE GENOMIC DNA]</scope>
    <source>
        <strain evidence="5 6">ATCC 700135</strain>
    </source>
</reference>
<dbReference type="FunFam" id="1.10.10.2830:FF:000001">
    <property type="entry name" value="Chromosome partitioning protein ParB"/>
    <property type="match status" value="1"/>
</dbReference>
<keyword evidence="3" id="KW-0238">DNA-binding</keyword>
<feature type="domain" description="ParB-like N-terminal" evidence="4">
    <location>
        <begin position="25"/>
        <end position="117"/>
    </location>
</feature>
<dbReference type="GO" id="GO:0045881">
    <property type="term" value="P:positive regulation of sporulation resulting in formation of a cellular spore"/>
    <property type="evidence" value="ECO:0007669"/>
    <property type="project" value="TreeGrafter"/>
</dbReference>
<dbReference type="Pfam" id="PF02195">
    <property type="entry name" value="ParB_N"/>
    <property type="match status" value="1"/>
</dbReference>
<name>A0A1T4K018_PORCN</name>
<evidence type="ECO:0000259" key="4">
    <source>
        <dbReference type="SMART" id="SM00470"/>
    </source>
</evidence>
<dbReference type="Proteomes" id="UP000189956">
    <property type="component" value="Unassembled WGS sequence"/>
</dbReference>
<dbReference type="Pfam" id="PF23552">
    <property type="entry name" value="ParB_C"/>
    <property type="match status" value="1"/>
</dbReference>
<organism evidence="5 6">
    <name type="scientific">Porphyromonas cangingivalis</name>
    <dbReference type="NCBI Taxonomy" id="36874"/>
    <lineage>
        <taxon>Bacteria</taxon>
        <taxon>Pseudomonadati</taxon>
        <taxon>Bacteroidota</taxon>
        <taxon>Bacteroidia</taxon>
        <taxon>Bacteroidales</taxon>
        <taxon>Porphyromonadaceae</taxon>
        <taxon>Porphyromonas</taxon>
    </lineage>
</organism>
<proteinExistence type="inferred from homology"/>
<dbReference type="GO" id="GO:0003677">
    <property type="term" value="F:DNA binding"/>
    <property type="evidence" value="ECO:0007669"/>
    <property type="project" value="UniProtKB-KW"/>
</dbReference>
<dbReference type="InterPro" id="IPR003115">
    <property type="entry name" value="ParB_N"/>
</dbReference>
<dbReference type="InterPro" id="IPR041468">
    <property type="entry name" value="HTH_ParB/Spo0J"/>
</dbReference>
<dbReference type="InterPro" id="IPR004437">
    <property type="entry name" value="ParB/RepB/Spo0J"/>
</dbReference>
<dbReference type="NCBIfam" id="TIGR00180">
    <property type="entry name" value="parB_part"/>
    <property type="match status" value="1"/>
</dbReference>
<dbReference type="InterPro" id="IPR036086">
    <property type="entry name" value="ParB/Sulfiredoxin_sf"/>
</dbReference>
<dbReference type="Pfam" id="PF17762">
    <property type="entry name" value="HTH_ParB"/>
    <property type="match status" value="1"/>
</dbReference>
<dbReference type="SMART" id="SM00470">
    <property type="entry name" value="ParB"/>
    <property type="match status" value="1"/>
</dbReference>
<accession>A0A1T4K018</accession>
<comment type="similarity">
    <text evidence="1">Belongs to the ParB family.</text>
</comment>
<sequence length="288" mass="32209">MGRGLDALISTDYLSIETQGSSSINEISLSDIIPNEEQPRTFFEEETLAELADSIRHIGIVQPITVYGIPEEPGMFRIISGERRYRAAKIAGLESIPAYVRTAEDEQVMEMALIENIQREDLNAIEISLAFKKLIDTYHLTQDDLSARVGKKRATISNYLRLLKLPAEVQMGLKNSKIDMGHARALLSLDDTELLLALYEQTVKEGLSVRQVEEIVRSYNEGQKQASTPKKQSSVKTPEEFALLSQHFSSIFKTKVSMTCNDKGKGKITIPFASEEQLEAILSTLDKL</sequence>
<protein>
    <submittedName>
        <fullName evidence="5">Chromosome partitioning protein, ParB family</fullName>
    </submittedName>
</protein>
<dbReference type="SUPFAM" id="SSF109709">
    <property type="entry name" value="KorB DNA-binding domain-like"/>
    <property type="match status" value="1"/>
</dbReference>
<dbReference type="CDD" id="cd16393">
    <property type="entry name" value="SPO0J_N"/>
    <property type="match status" value="1"/>
</dbReference>
<dbReference type="FunFam" id="3.90.1530.30:FF:000001">
    <property type="entry name" value="Chromosome partitioning protein ParB"/>
    <property type="match status" value="1"/>
</dbReference>
<evidence type="ECO:0000256" key="2">
    <source>
        <dbReference type="ARBA" id="ARBA00022829"/>
    </source>
</evidence>
<dbReference type="GO" id="GO:0007059">
    <property type="term" value="P:chromosome segregation"/>
    <property type="evidence" value="ECO:0007669"/>
    <property type="project" value="UniProtKB-KW"/>
</dbReference>